<feature type="chain" id="PRO_5024298891" description="Calcineurin-like phosphoesterase domain-containing protein" evidence="1">
    <location>
        <begin position="28"/>
        <end position="324"/>
    </location>
</feature>
<dbReference type="RefSeq" id="WP_151890648.1">
    <property type="nucleotide sequence ID" value="NZ_VNIK02000007.1"/>
</dbReference>
<dbReference type="InterPro" id="IPR029052">
    <property type="entry name" value="Metallo-depent_PP-like"/>
</dbReference>
<dbReference type="Proteomes" id="UP000319204">
    <property type="component" value="Unassembled WGS sequence"/>
</dbReference>
<keyword evidence="4" id="KW-1185">Reference proteome</keyword>
<protein>
    <recommendedName>
        <fullName evidence="2">Calcineurin-like phosphoesterase domain-containing protein</fullName>
    </recommendedName>
</protein>
<dbReference type="InterPro" id="IPR051918">
    <property type="entry name" value="STPP_CPPED1"/>
</dbReference>
<comment type="caution">
    <text evidence="3">The sequence shown here is derived from an EMBL/GenBank/DDBJ whole genome shotgun (WGS) entry which is preliminary data.</text>
</comment>
<dbReference type="AlphaFoldDB" id="A0A5N5IMX6"/>
<dbReference type="PANTHER" id="PTHR43143:SF4">
    <property type="entry name" value="CALCINEURIN-LIKE PHOSPHOESTERASE DOMAIN-CONTAINING PROTEIN"/>
    <property type="match status" value="1"/>
</dbReference>
<dbReference type="SUPFAM" id="SSF56300">
    <property type="entry name" value="Metallo-dependent phosphatases"/>
    <property type="match status" value="1"/>
</dbReference>
<dbReference type="OrthoDB" id="5505563at2"/>
<feature type="domain" description="Calcineurin-like phosphoesterase" evidence="2">
    <location>
        <begin position="33"/>
        <end position="268"/>
    </location>
</feature>
<keyword evidence="1" id="KW-0732">Signal</keyword>
<dbReference type="PANTHER" id="PTHR43143">
    <property type="entry name" value="METALLOPHOSPHOESTERASE, CALCINEURIN SUPERFAMILY"/>
    <property type="match status" value="1"/>
</dbReference>
<dbReference type="EMBL" id="VNIK02000007">
    <property type="protein sequence ID" value="KAB5487504.1"/>
    <property type="molecule type" value="Genomic_DNA"/>
</dbReference>
<feature type="signal peptide" evidence="1">
    <location>
        <begin position="1"/>
        <end position="27"/>
    </location>
</feature>
<dbReference type="Gene3D" id="3.60.21.10">
    <property type="match status" value="1"/>
</dbReference>
<gene>
    <name evidence="3" type="ORF">FOT42_011110</name>
</gene>
<evidence type="ECO:0000256" key="1">
    <source>
        <dbReference type="SAM" id="SignalP"/>
    </source>
</evidence>
<proteinExistence type="predicted"/>
<name>A0A5N5IMX6_9FLAO</name>
<organism evidence="3 4">
    <name type="scientific">Flagellimonas hadalis</name>
    <dbReference type="NCBI Taxonomy" id="2597517"/>
    <lineage>
        <taxon>Bacteria</taxon>
        <taxon>Pseudomonadati</taxon>
        <taxon>Bacteroidota</taxon>
        <taxon>Flavobacteriia</taxon>
        <taxon>Flavobacteriales</taxon>
        <taxon>Flavobacteriaceae</taxon>
        <taxon>Flagellimonas</taxon>
    </lineage>
</organism>
<dbReference type="GO" id="GO:0016787">
    <property type="term" value="F:hydrolase activity"/>
    <property type="evidence" value="ECO:0007669"/>
    <property type="project" value="InterPro"/>
</dbReference>
<evidence type="ECO:0000259" key="2">
    <source>
        <dbReference type="Pfam" id="PF00149"/>
    </source>
</evidence>
<sequence length="324" mass="37718">MDIVKTQRKLCLFFLMATLFVHNSMMAQRDTLSILHVSDLHVIFNPYAHIPEMMEYRKKKDYHLGESRFRNFLATIPDQTESDLVIATGDLVDFFESRTVDSSITDIQPREFSKLLRDYPTPVLLTLGNHDVFTFDWAENRDYKLLHNQNHVGRARSLWVKNLPCFSEGTYYSKTLQVGKTMYRLIFIDDSFYQFHNNDESKNVPYIDKAQLYWFKDQLNASKDDVEVVFMHIPFGIKSTEKNLANDFFQALGESASLKLIFAGHHHKNIVKTIKLPEGHEILQVQTGALVNDPNNWRVIRLTEQDIKVSLPGQEENELVIKID</sequence>
<evidence type="ECO:0000313" key="3">
    <source>
        <dbReference type="EMBL" id="KAB5487504.1"/>
    </source>
</evidence>
<dbReference type="InterPro" id="IPR004843">
    <property type="entry name" value="Calcineurin-like_PHP"/>
</dbReference>
<reference evidence="3" key="1">
    <citation type="submission" date="2019-10" db="EMBL/GenBank/DDBJ databases">
        <title>Muricauda hadale sp. nov., a piezophilic bacterium isolated from hadopelagic water of the Mariana Trench.</title>
        <authorList>
            <person name="Wei Y."/>
        </authorList>
    </citation>
    <scope>NUCLEOTIDE SEQUENCE [LARGE SCALE GENOMIC DNA]</scope>
    <source>
        <strain evidence="3">MT-229</strain>
    </source>
</reference>
<dbReference type="Pfam" id="PF00149">
    <property type="entry name" value="Metallophos"/>
    <property type="match status" value="1"/>
</dbReference>
<evidence type="ECO:0000313" key="4">
    <source>
        <dbReference type="Proteomes" id="UP000319204"/>
    </source>
</evidence>
<accession>A0A5N5IMX6</accession>